<sequence length="273" mass="30301">MKWLVLGAFLGLLCLAQARDDTDGRFIAAHSTKTAIFLSTSTTTAPFTCLFLANAAACQRRRRRYSVIDNVKMTEKESGLEGSLLESKDRTKRDVPEPERDARIALTLWTTTTSTYTITSTSINTSITFSLSYYCTVSGANNPPAWRTDEDGRIVAKRTTKTAIVLTTSTTTTPFTCAFLTNGQVCQRRRFRRYQPIYDEKKHDAAMVLDGSHGEDTWRMEEGSERDPRIALTVWTTVSSTYTITATSTNTATTFSLSYYCTVNGASFPPSCG</sequence>
<dbReference type="Proteomes" id="UP001487740">
    <property type="component" value="Unassembled WGS sequence"/>
</dbReference>
<feature type="signal peptide" evidence="1">
    <location>
        <begin position="1"/>
        <end position="18"/>
    </location>
</feature>
<gene>
    <name evidence="2" type="ORF">O3P69_000947</name>
</gene>
<keyword evidence="3" id="KW-1185">Reference proteome</keyword>
<dbReference type="EMBL" id="JARAKH010000007">
    <property type="protein sequence ID" value="KAK8403073.1"/>
    <property type="molecule type" value="Genomic_DNA"/>
</dbReference>
<proteinExistence type="predicted"/>
<comment type="caution">
    <text evidence="2">The sequence shown here is derived from an EMBL/GenBank/DDBJ whole genome shotgun (WGS) entry which is preliminary data.</text>
</comment>
<reference evidence="2 3" key="1">
    <citation type="submission" date="2023-03" db="EMBL/GenBank/DDBJ databases">
        <title>High-quality genome of Scylla paramamosain provides insights in environmental adaptation.</title>
        <authorList>
            <person name="Zhang L."/>
        </authorList>
    </citation>
    <scope>NUCLEOTIDE SEQUENCE [LARGE SCALE GENOMIC DNA]</scope>
    <source>
        <strain evidence="2">LZ_2023a</strain>
        <tissue evidence="2">Muscle</tissue>
    </source>
</reference>
<accession>A0AAW0UV54</accession>
<organism evidence="2 3">
    <name type="scientific">Scylla paramamosain</name>
    <name type="common">Mud crab</name>
    <dbReference type="NCBI Taxonomy" id="85552"/>
    <lineage>
        <taxon>Eukaryota</taxon>
        <taxon>Metazoa</taxon>
        <taxon>Ecdysozoa</taxon>
        <taxon>Arthropoda</taxon>
        <taxon>Crustacea</taxon>
        <taxon>Multicrustacea</taxon>
        <taxon>Malacostraca</taxon>
        <taxon>Eumalacostraca</taxon>
        <taxon>Eucarida</taxon>
        <taxon>Decapoda</taxon>
        <taxon>Pleocyemata</taxon>
        <taxon>Brachyura</taxon>
        <taxon>Eubrachyura</taxon>
        <taxon>Portunoidea</taxon>
        <taxon>Portunidae</taxon>
        <taxon>Portuninae</taxon>
        <taxon>Scylla</taxon>
    </lineage>
</organism>
<evidence type="ECO:0008006" key="4">
    <source>
        <dbReference type="Google" id="ProtNLM"/>
    </source>
</evidence>
<evidence type="ECO:0000313" key="2">
    <source>
        <dbReference type="EMBL" id="KAK8403073.1"/>
    </source>
</evidence>
<evidence type="ECO:0000313" key="3">
    <source>
        <dbReference type="Proteomes" id="UP001487740"/>
    </source>
</evidence>
<keyword evidence="1" id="KW-0732">Signal</keyword>
<name>A0AAW0UV54_SCYPA</name>
<feature type="chain" id="PRO_5043990596" description="Ig-like domain-containing protein" evidence="1">
    <location>
        <begin position="19"/>
        <end position="273"/>
    </location>
</feature>
<dbReference type="AlphaFoldDB" id="A0AAW0UV54"/>
<evidence type="ECO:0000256" key="1">
    <source>
        <dbReference type="SAM" id="SignalP"/>
    </source>
</evidence>
<protein>
    <recommendedName>
        <fullName evidence="4">Ig-like domain-containing protein</fullName>
    </recommendedName>
</protein>